<dbReference type="InterPro" id="IPR029045">
    <property type="entry name" value="ClpP/crotonase-like_dom_sf"/>
</dbReference>
<dbReference type="AlphaFoldDB" id="A0A559K7P3"/>
<dbReference type="EMBL" id="VNJI01000027">
    <property type="protein sequence ID" value="TVY08134.1"/>
    <property type="molecule type" value="Genomic_DNA"/>
</dbReference>
<dbReference type="PANTHER" id="PTHR10381">
    <property type="entry name" value="ATP-DEPENDENT CLP PROTEASE PROTEOLYTIC SUBUNIT"/>
    <property type="match status" value="1"/>
</dbReference>
<reference evidence="3 4" key="1">
    <citation type="submission" date="2019-07" db="EMBL/GenBank/DDBJ databases">
        <authorList>
            <person name="Kim J."/>
        </authorList>
    </citation>
    <scope>NUCLEOTIDE SEQUENCE [LARGE SCALE GENOMIC DNA]</scope>
    <source>
        <strain evidence="3 4">JC52</strain>
    </source>
</reference>
<protein>
    <recommendedName>
        <fullName evidence="2">ATP-dependent Clp protease proteolytic subunit</fullName>
    </recommendedName>
</protein>
<dbReference type="PRINTS" id="PR00127">
    <property type="entry name" value="CLPPROTEASEP"/>
</dbReference>
<accession>A0A559K7P3</accession>
<keyword evidence="3" id="KW-0378">Hydrolase</keyword>
<organism evidence="3 4">
    <name type="scientific">Paenibacillus cremeus</name>
    <dbReference type="NCBI Taxonomy" id="2163881"/>
    <lineage>
        <taxon>Bacteria</taxon>
        <taxon>Bacillati</taxon>
        <taxon>Bacillota</taxon>
        <taxon>Bacilli</taxon>
        <taxon>Bacillales</taxon>
        <taxon>Paenibacillaceae</taxon>
        <taxon>Paenibacillus</taxon>
    </lineage>
</organism>
<dbReference type="GO" id="GO:0004176">
    <property type="term" value="F:ATP-dependent peptidase activity"/>
    <property type="evidence" value="ECO:0007669"/>
    <property type="project" value="InterPro"/>
</dbReference>
<dbReference type="InterPro" id="IPR001907">
    <property type="entry name" value="ClpP"/>
</dbReference>
<sequence length="208" mass="23862">MDEDFQAQSHSLPSTNIVIVNVSRIDWRLIMNERTLYLFDGINKSSVKDVIESIIKINQFDEAKDKKEKDYKRTPIELIINSNGGSVYDGLGLIDVIEHSKTPVHTYVYGLAASMSLLIAVSGHKRYSGRLSTFMYHSVSNTIGGHLEHLRNRLDEVQRLQNIYDEYLVSKTNFKLEDLKSVQDHQRDWFMSPEEALKLGIVDEMIQG</sequence>
<comment type="similarity">
    <text evidence="1 2">Belongs to the peptidase S14 family.</text>
</comment>
<dbReference type="Pfam" id="PF00574">
    <property type="entry name" value="CLP_protease"/>
    <property type="match status" value="1"/>
</dbReference>
<dbReference type="GO" id="GO:0004252">
    <property type="term" value="F:serine-type endopeptidase activity"/>
    <property type="evidence" value="ECO:0007669"/>
    <property type="project" value="InterPro"/>
</dbReference>
<dbReference type="PANTHER" id="PTHR10381:SF11">
    <property type="entry name" value="ATP-DEPENDENT CLP PROTEASE PROTEOLYTIC SUBUNIT, MITOCHONDRIAL"/>
    <property type="match status" value="1"/>
</dbReference>
<evidence type="ECO:0000313" key="3">
    <source>
        <dbReference type="EMBL" id="TVY08134.1"/>
    </source>
</evidence>
<dbReference type="OrthoDB" id="9806592at2"/>
<dbReference type="SUPFAM" id="SSF52096">
    <property type="entry name" value="ClpP/crotonase"/>
    <property type="match status" value="1"/>
</dbReference>
<proteinExistence type="inferred from homology"/>
<evidence type="ECO:0000256" key="1">
    <source>
        <dbReference type="ARBA" id="ARBA00007039"/>
    </source>
</evidence>
<comment type="caution">
    <text evidence="3">The sequence shown here is derived from an EMBL/GenBank/DDBJ whole genome shotgun (WGS) entry which is preliminary data.</text>
</comment>
<dbReference type="CDD" id="cd07017">
    <property type="entry name" value="S14_ClpP_2"/>
    <property type="match status" value="1"/>
</dbReference>
<dbReference type="GO" id="GO:0051117">
    <property type="term" value="F:ATPase binding"/>
    <property type="evidence" value="ECO:0007669"/>
    <property type="project" value="TreeGrafter"/>
</dbReference>
<keyword evidence="3" id="KW-0645">Protease</keyword>
<dbReference type="Gene3D" id="3.90.226.10">
    <property type="entry name" value="2-enoyl-CoA Hydratase, Chain A, domain 1"/>
    <property type="match status" value="1"/>
</dbReference>
<gene>
    <name evidence="3" type="ORF">FPZ49_20510</name>
</gene>
<dbReference type="GO" id="GO:0006515">
    <property type="term" value="P:protein quality control for misfolded or incompletely synthesized proteins"/>
    <property type="evidence" value="ECO:0007669"/>
    <property type="project" value="TreeGrafter"/>
</dbReference>
<evidence type="ECO:0000256" key="2">
    <source>
        <dbReference type="RuleBase" id="RU003567"/>
    </source>
</evidence>
<dbReference type="Proteomes" id="UP000317036">
    <property type="component" value="Unassembled WGS sequence"/>
</dbReference>
<dbReference type="GO" id="GO:0009368">
    <property type="term" value="C:endopeptidase Clp complex"/>
    <property type="evidence" value="ECO:0007669"/>
    <property type="project" value="TreeGrafter"/>
</dbReference>
<keyword evidence="4" id="KW-1185">Reference proteome</keyword>
<dbReference type="InterPro" id="IPR023562">
    <property type="entry name" value="ClpP/TepA"/>
</dbReference>
<evidence type="ECO:0000313" key="4">
    <source>
        <dbReference type="Proteomes" id="UP000317036"/>
    </source>
</evidence>
<name>A0A559K7P3_9BACL</name>